<name>A0A4Z0H6M2_9ACTN</name>
<sequence>MRSRLLPWPGPNGQPAYLLGESGPGSHLWRLADEMEGVLLRMGAELVQHGRTLAGDPKADARQLRYTVFRLAESLTDAHRIAESRKLRLEQLEESETGEESDSYVSGQSVRQEERS</sequence>
<dbReference type="Proteomes" id="UP000297948">
    <property type="component" value="Unassembled WGS sequence"/>
</dbReference>
<dbReference type="EMBL" id="SRID01000119">
    <property type="protein sequence ID" value="TGB08708.1"/>
    <property type="molecule type" value="Genomic_DNA"/>
</dbReference>
<feature type="compositionally biased region" description="Acidic residues" evidence="1">
    <location>
        <begin position="92"/>
        <end position="102"/>
    </location>
</feature>
<evidence type="ECO:0000256" key="1">
    <source>
        <dbReference type="SAM" id="MobiDB-lite"/>
    </source>
</evidence>
<reference evidence="2 3" key="1">
    <citation type="submission" date="2019-03" db="EMBL/GenBank/DDBJ databases">
        <authorList>
            <person name="Gonzalez-Pimentel J.L."/>
        </authorList>
    </citation>
    <scope>NUCLEOTIDE SEQUENCE [LARGE SCALE GENOMIC DNA]</scope>
    <source>
        <strain evidence="2 3">JCM 31289</strain>
    </source>
</reference>
<dbReference type="OrthoDB" id="4320909at2"/>
<dbReference type="AlphaFoldDB" id="A0A4Z0H6M2"/>
<protein>
    <submittedName>
        <fullName evidence="2">Uncharacterized protein</fullName>
    </submittedName>
</protein>
<evidence type="ECO:0000313" key="3">
    <source>
        <dbReference type="Proteomes" id="UP000297948"/>
    </source>
</evidence>
<organism evidence="2 3">
    <name type="scientific">Streptomyces palmae</name>
    <dbReference type="NCBI Taxonomy" id="1701085"/>
    <lineage>
        <taxon>Bacteria</taxon>
        <taxon>Bacillati</taxon>
        <taxon>Actinomycetota</taxon>
        <taxon>Actinomycetes</taxon>
        <taxon>Kitasatosporales</taxon>
        <taxon>Streptomycetaceae</taxon>
        <taxon>Streptomyces</taxon>
    </lineage>
</organism>
<feature type="region of interest" description="Disordered" evidence="1">
    <location>
        <begin position="91"/>
        <end position="116"/>
    </location>
</feature>
<keyword evidence="3" id="KW-1185">Reference proteome</keyword>
<gene>
    <name evidence="2" type="ORF">E4099_14975</name>
</gene>
<proteinExistence type="predicted"/>
<comment type="caution">
    <text evidence="2">The sequence shown here is derived from an EMBL/GenBank/DDBJ whole genome shotgun (WGS) entry which is preliminary data.</text>
</comment>
<accession>A0A4Z0H6M2</accession>
<evidence type="ECO:0000313" key="2">
    <source>
        <dbReference type="EMBL" id="TGB08708.1"/>
    </source>
</evidence>